<feature type="compositionally biased region" description="Polar residues" evidence="11">
    <location>
        <begin position="296"/>
        <end position="305"/>
    </location>
</feature>
<dbReference type="GO" id="GO:0032182">
    <property type="term" value="F:ubiquitin-like protein binding"/>
    <property type="evidence" value="ECO:0007669"/>
    <property type="project" value="TreeGrafter"/>
</dbReference>
<dbReference type="PROSITE" id="PS51229">
    <property type="entry name" value="DCUN1"/>
    <property type="match status" value="1"/>
</dbReference>
<keyword evidence="5" id="KW-0963">Cytoplasm</keyword>
<keyword evidence="4" id="KW-1003">Cell membrane</keyword>
<evidence type="ECO:0000256" key="11">
    <source>
        <dbReference type="SAM" id="MobiDB-lite"/>
    </source>
</evidence>
<dbReference type="GO" id="GO:0048471">
    <property type="term" value="C:perinuclear region of cytoplasm"/>
    <property type="evidence" value="ECO:0007669"/>
    <property type="project" value="UniProtKB-SubCell"/>
</dbReference>
<feature type="compositionally biased region" description="Low complexity" evidence="11">
    <location>
        <begin position="12"/>
        <end position="29"/>
    </location>
</feature>
<dbReference type="InterPro" id="IPR005176">
    <property type="entry name" value="PONY_dom"/>
</dbReference>
<dbReference type="OMA" id="GICARFA"/>
<dbReference type="GO" id="GO:0097602">
    <property type="term" value="F:cullin family protein binding"/>
    <property type="evidence" value="ECO:0007669"/>
    <property type="project" value="TreeGrafter"/>
</dbReference>
<dbReference type="STRING" id="7757.ENSPMAP00000010572"/>
<feature type="domain" description="DCUN1" evidence="12">
    <location>
        <begin position="96"/>
        <end position="288"/>
    </location>
</feature>
<evidence type="ECO:0000313" key="13">
    <source>
        <dbReference type="Ensembl" id="ENSPMAP00000010572.1"/>
    </source>
</evidence>
<dbReference type="FunFam" id="1.10.238.10:FF:000126">
    <property type="entry name" value="DCN1-like protein"/>
    <property type="match status" value="1"/>
</dbReference>
<evidence type="ECO:0000256" key="9">
    <source>
        <dbReference type="ARBA" id="ARBA00023288"/>
    </source>
</evidence>
<dbReference type="InterPro" id="IPR042460">
    <property type="entry name" value="DCN1-like_PONY"/>
</dbReference>
<dbReference type="InterPro" id="IPR014764">
    <property type="entry name" value="DCN-prot"/>
</dbReference>
<evidence type="ECO:0000256" key="2">
    <source>
        <dbReference type="ARBA" id="ARBA00004236"/>
    </source>
</evidence>
<dbReference type="AlphaFoldDB" id="S4RZD1"/>
<dbReference type="PANTHER" id="PTHR12281">
    <property type="entry name" value="RP42 RELATED"/>
    <property type="match status" value="1"/>
</dbReference>
<evidence type="ECO:0000256" key="3">
    <source>
        <dbReference type="ARBA" id="ARBA00004556"/>
    </source>
</evidence>
<evidence type="ECO:0000256" key="7">
    <source>
        <dbReference type="ARBA" id="ARBA00023136"/>
    </source>
</evidence>
<dbReference type="PANTHER" id="PTHR12281:SF31">
    <property type="entry name" value="DCN1-LIKE PROTEIN 3"/>
    <property type="match status" value="1"/>
</dbReference>
<comment type="subcellular location">
    <subcellularLocation>
        <location evidence="2">Cell membrane</location>
    </subcellularLocation>
    <subcellularLocation>
        <location evidence="3">Cytoplasm</location>
        <location evidence="3">Perinuclear region</location>
    </subcellularLocation>
    <subcellularLocation>
        <location evidence="1">Nucleus</location>
    </subcellularLocation>
</comment>
<dbReference type="GO" id="GO:0045116">
    <property type="term" value="P:protein neddylation"/>
    <property type="evidence" value="ECO:0007669"/>
    <property type="project" value="TreeGrafter"/>
</dbReference>
<dbReference type="Gene3D" id="1.10.238.10">
    <property type="entry name" value="EF-hand"/>
    <property type="match status" value="1"/>
</dbReference>
<dbReference type="Pfam" id="PF03556">
    <property type="entry name" value="Cullin_binding"/>
    <property type="match status" value="1"/>
</dbReference>
<protein>
    <recommendedName>
        <fullName evidence="10">DCN1-like protein</fullName>
    </recommendedName>
    <alternativeName>
        <fullName evidence="10">Defective in cullin neddylation protein 1-like protein</fullName>
    </alternativeName>
</protein>
<dbReference type="HOGENOM" id="CLU_047042_2_0_1"/>
<evidence type="ECO:0000256" key="6">
    <source>
        <dbReference type="ARBA" id="ARBA00022707"/>
    </source>
</evidence>
<keyword evidence="7" id="KW-0472">Membrane</keyword>
<name>S4RZD1_PETMA</name>
<dbReference type="GO" id="GO:0031624">
    <property type="term" value="F:ubiquitin conjugating enzyme binding"/>
    <property type="evidence" value="ECO:0007669"/>
    <property type="project" value="TreeGrafter"/>
</dbReference>
<evidence type="ECO:0000256" key="1">
    <source>
        <dbReference type="ARBA" id="ARBA00004123"/>
    </source>
</evidence>
<dbReference type="Ensembl" id="ENSPMAT00000010618.1">
    <property type="protein sequence ID" value="ENSPMAP00000010572.1"/>
    <property type="gene ID" value="ENSPMAG00000009615.1"/>
</dbReference>
<evidence type="ECO:0000256" key="4">
    <source>
        <dbReference type="ARBA" id="ARBA00022475"/>
    </source>
</evidence>
<reference evidence="13" key="1">
    <citation type="submission" date="2025-08" db="UniProtKB">
        <authorList>
            <consortium name="Ensembl"/>
        </authorList>
    </citation>
    <scope>IDENTIFICATION</scope>
</reference>
<keyword evidence="6" id="KW-0519">Myristate</keyword>
<dbReference type="Gene3D" id="1.10.238.200">
    <property type="entry name" value="Cullin, PONY binding domain"/>
    <property type="match status" value="1"/>
</dbReference>
<sequence>MGQCIFRCQRDASSSSASAWPSKSNSSAAEKSKRVHGGASPQRSGHADSPLDTCEQRTGGAHLSKPGSGDLSTTMLLSQDDRSPRNSGPSLHESEFSLARAHALFNKYKDEREDAILAEGMEEFCQDLSVDPTEFIVLVMAWKFKAATMCRFTRSEFVAGCIALQADTAKAIQARFPELMEEVRVEERFKDLYRFTFQFGLDADEGQRSLPRDMALALWRLVFEHRRPPVLDRWLSFLEENPSSVRGVSRDTWNMFLNFAQTVGPDLSHYSEDEAWPSLFDAFVEWETEQRARMQHGTQSISPGPTWSCRAEQP</sequence>
<feature type="region of interest" description="Disordered" evidence="11">
    <location>
        <begin position="1"/>
        <end position="93"/>
    </location>
</feature>
<dbReference type="FunFam" id="1.10.238.200:FF:000003">
    <property type="entry name" value="DCN1-like protein 3"/>
    <property type="match status" value="1"/>
</dbReference>
<evidence type="ECO:0000256" key="10">
    <source>
        <dbReference type="RuleBase" id="RU363131"/>
    </source>
</evidence>
<keyword evidence="8" id="KW-0539">Nucleus</keyword>
<dbReference type="GeneTree" id="ENSGT00940000154944"/>
<feature type="region of interest" description="Disordered" evidence="11">
    <location>
        <begin position="294"/>
        <end position="314"/>
    </location>
</feature>
<reference evidence="13" key="2">
    <citation type="submission" date="2025-09" db="UniProtKB">
        <authorList>
            <consortium name="Ensembl"/>
        </authorList>
    </citation>
    <scope>IDENTIFICATION</scope>
</reference>
<organism evidence="13">
    <name type="scientific">Petromyzon marinus</name>
    <name type="common">Sea lamprey</name>
    <dbReference type="NCBI Taxonomy" id="7757"/>
    <lineage>
        <taxon>Eukaryota</taxon>
        <taxon>Metazoa</taxon>
        <taxon>Chordata</taxon>
        <taxon>Craniata</taxon>
        <taxon>Vertebrata</taxon>
        <taxon>Cyclostomata</taxon>
        <taxon>Hyperoartia</taxon>
        <taxon>Petromyzontiformes</taxon>
        <taxon>Petromyzontidae</taxon>
        <taxon>Petromyzon</taxon>
    </lineage>
</organism>
<accession>S4RZD1</accession>
<evidence type="ECO:0000256" key="5">
    <source>
        <dbReference type="ARBA" id="ARBA00022490"/>
    </source>
</evidence>
<dbReference type="GO" id="GO:2000436">
    <property type="term" value="P:positive regulation of protein neddylation"/>
    <property type="evidence" value="ECO:0007669"/>
    <property type="project" value="UniProtKB-ARBA"/>
</dbReference>
<dbReference type="GO" id="GO:0000151">
    <property type="term" value="C:ubiquitin ligase complex"/>
    <property type="evidence" value="ECO:0007669"/>
    <property type="project" value="TreeGrafter"/>
</dbReference>
<proteinExistence type="predicted"/>
<evidence type="ECO:0000259" key="12">
    <source>
        <dbReference type="PROSITE" id="PS51229"/>
    </source>
</evidence>
<keyword evidence="9" id="KW-0449">Lipoprotein</keyword>
<dbReference type="GO" id="GO:0005886">
    <property type="term" value="C:plasma membrane"/>
    <property type="evidence" value="ECO:0007669"/>
    <property type="project" value="UniProtKB-SubCell"/>
</dbReference>
<evidence type="ECO:0000256" key="8">
    <source>
        <dbReference type="ARBA" id="ARBA00023242"/>
    </source>
</evidence>
<dbReference type="GO" id="GO:0005634">
    <property type="term" value="C:nucleus"/>
    <property type="evidence" value="ECO:0007669"/>
    <property type="project" value="UniProtKB-SubCell"/>
</dbReference>